<dbReference type="PANTHER" id="PTHR36440:SF1">
    <property type="entry name" value="PUTATIVE (AFU_ORTHOLOGUE AFUA_8G07350)-RELATED"/>
    <property type="match status" value="1"/>
</dbReference>
<dbReference type="InterPro" id="IPR014710">
    <property type="entry name" value="RmlC-like_jellyroll"/>
</dbReference>
<dbReference type="RefSeq" id="WP_185065776.1">
    <property type="nucleotide sequence ID" value="NZ_BAABJP010000068.1"/>
</dbReference>
<dbReference type="SUPFAM" id="SSF51182">
    <property type="entry name" value="RmlC-like cupins"/>
    <property type="match status" value="1"/>
</dbReference>
<dbReference type="PANTHER" id="PTHR36440">
    <property type="entry name" value="PUTATIVE (AFU_ORTHOLOGUE AFUA_8G07350)-RELATED"/>
    <property type="match status" value="1"/>
</dbReference>
<dbReference type="EMBL" id="BAABJP010000068">
    <property type="protein sequence ID" value="GAA5176415.1"/>
    <property type="molecule type" value="Genomic_DNA"/>
</dbReference>
<evidence type="ECO:0000259" key="1">
    <source>
        <dbReference type="Pfam" id="PF07883"/>
    </source>
</evidence>
<dbReference type="InterPro" id="IPR013096">
    <property type="entry name" value="Cupin_2"/>
</dbReference>
<comment type="caution">
    <text evidence="2">The sequence shown here is derived from an EMBL/GenBank/DDBJ whole genome shotgun (WGS) entry which is preliminary data.</text>
</comment>
<feature type="domain" description="Cupin type-2" evidence="1">
    <location>
        <begin position="44"/>
        <end position="94"/>
    </location>
</feature>
<keyword evidence="3" id="KW-1185">Reference proteome</keyword>
<dbReference type="Gene3D" id="2.60.120.10">
    <property type="entry name" value="Jelly Rolls"/>
    <property type="match status" value="1"/>
</dbReference>
<evidence type="ECO:0000313" key="2">
    <source>
        <dbReference type="EMBL" id="GAA5176415.1"/>
    </source>
</evidence>
<sequence length="156" mass="16889">MGTTRVVRGTEGAEVRPWTVKTAGSDNGDRFDFMVGTIDYLTGPPLHVHAEQDDTFYVLEGVLTVQSGDEIIDLEPGDFLTVPPGVPHTFDNVRADQPTVRAINIMTPGGYAEAIDEFNGLGEQITDLARAREVGRRHGVDFVGPPLREKLGLDAG</sequence>
<dbReference type="Pfam" id="PF07883">
    <property type="entry name" value="Cupin_2"/>
    <property type="match status" value="1"/>
</dbReference>
<evidence type="ECO:0000313" key="3">
    <source>
        <dbReference type="Proteomes" id="UP001428817"/>
    </source>
</evidence>
<gene>
    <name evidence="2" type="ORF">GCM10023321_84740</name>
</gene>
<accession>A0ABP9REX2</accession>
<dbReference type="Proteomes" id="UP001428817">
    <property type="component" value="Unassembled WGS sequence"/>
</dbReference>
<dbReference type="InterPro" id="IPR053146">
    <property type="entry name" value="QDO-like"/>
</dbReference>
<dbReference type="InterPro" id="IPR011051">
    <property type="entry name" value="RmlC_Cupin_sf"/>
</dbReference>
<name>A0ABP9REX2_9PSEU</name>
<protein>
    <recommendedName>
        <fullName evidence="1">Cupin type-2 domain-containing protein</fullName>
    </recommendedName>
</protein>
<reference evidence="3" key="1">
    <citation type="journal article" date="2019" name="Int. J. Syst. Evol. Microbiol.">
        <title>The Global Catalogue of Microorganisms (GCM) 10K type strain sequencing project: providing services to taxonomists for standard genome sequencing and annotation.</title>
        <authorList>
            <consortium name="The Broad Institute Genomics Platform"/>
            <consortium name="The Broad Institute Genome Sequencing Center for Infectious Disease"/>
            <person name="Wu L."/>
            <person name="Ma J."/>
        </authorList>
    </citation>
    <scope>NUCLEOTIDE SEQUENCE [LARGE SCALE GENOMIC DNA]</scope>
    <source>
        <strain evidence="3">JCM 18303</strain>
    </source>
</reference>
<proteinExistence type="predicted"/>
<organism evidence="2 3">
    <name type="scientific">Pseudonocardia eucalypti</name>
    <dbReference type="NCBI Taxonomy" id="648755"/>
    <lineage>
        <taxon>Bacteria</taxon>
        <taxon>Bacillati</taxon>
        <taxon>Actinomycetota</taxon>
        <taxon>Actinomycetes</taxon>
        <taxon>Pseudonocardiales</taxon>
        <taxon>Pseudonocardiaceae</taxon>
        <taxon>Pseudonocardia</taxon>
    </lineage>
</organism>